<evidence type="ECO:0000313" key="14">
    <source>
        <dbReference type="Proteomes" id="UP000479000"/>
    </source>
</evidence>
<protein>
    <recommendedName>
        <fullName evidence="12">Laminin EGF-like domain-containing protein</fullName>
    </recommendedName>
</protein>
<reference evidence="13 14" key="1">
    <citation type="submission" date="2020-02" db="EMBL/GenBank/DDBJ databases">
        <authorList>
            <person name="Ferguson B K."/>
        </authorList>
    </citation>
    <scope>NUCLEOTIDE SEQUENCE [LARGE SCALE GENOMIC DNA]</scope>
</reference>
<keyword evidence="11" id="KW-1133">Transmembrane helix</keyword>
<evidence type="ECO:0000256" key="10">
    <source>
        <dbReference type="SAM" id="MobiDB-lite"/>
    </source>
</evidence>
<keyword evidence="11" id="KW-0472">Membrane</keyword>
<organism evidence="13 14">
    <name type="scientific">Nesidiocoris tenuis</name>
    <dbReference type="NCBI Taxonomy" id="355587"/>
    <lineage>
        <taxon>Eukaryota</taxon>
        <taxon>Metazoa</taxon>
        <taxon>Ecdysozoa</taxon>
        <taxon>Arthropoda</taxon>
        <taxon>Hexapoda</taxon>
        <taxon>Insecta</taxon>
        <taxon>Pterygota</taxon>
        <taxon>Neoptera</taxon>
        <taxon>Paraneoptera</taxon>
        <taxon>Hemiptera</taxon>
        <taxon>Heteroptera</taxon>
        <taxon>Panheteroptera</taxon>
        <taxon>Cimicomorpha</taxon>
        <taxon>Miridae</taxon>
        <taxon>Dicyphina</taxon>
        <taxon>Nesidiocoris</taxon>
    </lineage>
</organism>
<evidence type="ECO:0000256" key="4">
    <source>
        <dbReference type="ARBA" id="ARBA00022737"/>
    </source>
</evidence>
<comment type="caution">
    <text evidence="8">Lacks conserved residue(s) required for the propagation of feature annotation.</text>
</comment>
<dbReference type="EMBL" id="CADCXU010033367">
    <property type="protein sequence ID" value="CAB0018860.1"/>
    <property type="molecule type" value="Genomic_DNA"/>
</dbReference>
<feature type="disulfide bond" evidence="8">
    <location>
        <begin position="299"/>
        <end position="311"/>
    </location>
</feature>
<keyword evidence="2" id="KW-0964">Secreted</keyword>
<dbReference type="GO" id="GO:0005604">
    <property type="term" value="C:basement membrane"/>
    <property type="evidence" value="ECO:0007669"/>
    <property type="project" value="TreeGrafter"/>
</dbReference>
<dbReference type="GO" id="GO:0009887">
    <property type="term" value="P:animal organ morphogenesis"/>
    <property type="evidence" value="ECO:0007669"/>
    <property type="project" value="TreeGrafter"/>
</dbReference>
<dbReference type="Gene3D" id="2.10.25.10">
    <property type="entry name" value="Laminin"/>
    <property type="match status" value="2"/>
</dbReference>
<keyword evidence="3" id="KW-0732">Signal</keyword>
<gene>
    <name evidence="13" type="ORF">NTEN_LOCUS22581</name>
</gene>
<dbReference type="AlphaFoldDB" id="A0A6H5HL15"/>
<comment type="subcellular location">
    <subcellularLocation>
        <location evidence="1">Secreted</location>
    </subcellularLocation>
</comment>
<dbReference type="FunFam" id="2.10.25.10:FF:000094">
    <property type="entry name" value="Laminin subunit alpha-2"/>
    <property type="match status" value="1"/>
</dbReference>
<evidence type="ECO:0000259" key="12">
    <source>
        <dbReference type="PROSITE" id="PS50027"/>
    </source>
</evidence>
<evidence type="ECO:0000256" key="9">
    <source>
        <dbReference type="SAM" id="Coils"/>
    </source>
</evidence>
<evidence type="ECO:0000256" key="5">
    <source>
        <dbReference type="ARBA" id="ARBA00023157"/>
    </source>
</evidence>
<dbReference type="PRINTS" id="PR00011">
    <property type="entry name" value="EGFLAMININ"/>
</dbReference>
<dbReference type="GO" id="GO:0005576">
    <property type="term" value="C:extracellular region"/>
    <property type="evidence" value="ECO:0007669"/>
    <property type="project" value="UniProtKB-SubCell"/>
</dbReference>
<feature type="disulfide bond" evidence="8">
    <location>
        <begin position="319"/>
        <end position="328"/>
    </location>
</feature>
<dbReference type="PROSITE" id="PS50027">
    <property type="entry name" value="EGF_LAM_2"/>
    <property type="match status" value="1"/>
</dbReference>
<keyword evidence="6" id="KW-0325">Glycoprotein</keyword>
<dbReference type="SUPFAM" id="SSF57196">
    <property type="entry name" value="EGF/Laminin"/>
    <property type="match status" value="2"/>
</dbReference>
<dbReference type="PANTHER" id="PTHR10574">
    <property type="entry name" value="NETRIN/LAMININ-RELATED"/>
    <property type="match status" value="1"/>
</dbReference>
<dbReference type="OrthoDB" id="430826at2759"/>
<feature type="coiled-coil region" evidence="9">
    <location>
        <begin position="394"/>
        <end position="469"/>
    </location>
</feature>
<evidence type="ECO:0000313" key="13">
    <source>
        <dbReference type="EMBL" id="CAB0018860.1"/>
    </source>
</evidence>
<accession>A0A6H5HL15</accession>
<dbReference type="InterPro" id="IPR002049">
    <property type="entry name" value="LE_dom"/>
</dbReference>
<dbReference type="Proteomes" id="UP000479000">
    <property type="component" value="Unassembled WGS sequence"/>
</dbReference>
<keyword evidence="9" id="KW-0175">Coiled coil</keyword>
<evidence type="ECO:0000256" key="11">
    <source>
        <dbReference type="SAM" id="Phobius"/>
    </source>
</evidence>
<dbReference type="Pfam" id="PF00053">
    <property type="entry name" value="EGF_laminin"/>
    <property type="match status" value="2"/>
</dbReference>
<dbReference type="PROSITE" id="PS01248">
    <property type="entry name" value="EGF_LAM_1"/>
    <property type="match status" value="2"/>
</dbReference>
<evidence type="ECO:0000256" key="2">
    <source>
        <dbReference type="ARBA" id="ARBA00022525"/>
    </source>
</evidence>
<keyword evidence="5 8" id="KW-1015">Disulfide bond</keyword>
<keyword evidence="14" id="KW-1185">Reference proteome</keyword>
<evidence type="ECO:0000256" key="1">
    <source>
        <dbReference type="ARBA" id="ARBA00004613"/>
    </source>
</evidence>
<dbReference type="CDD" id="cd00055">
    <property type="entry name" value="EGF_Lam"/>
    <property type="match status" value="2"/>
</dbReference>
<dbReference type="GO" id="GO:0007411">
    <property type="term" value="P:axon guidance"/>
    <property type="evidence" value="ECO:0007669"/>
    <property type="project" value="TreeGrafter"/>
</dbReference>
<evidence type="ECO:0000256" key="3">
    <source>
        <dbReference type="ARBA" id="ARBA00022729"/>
    </source>
</evidence>
<dbReference type="GO" id="GO:0009888">
    <property type="term" value="P:tissue development"/>
    <property type="evidence" value="ECO:0007669"/>
    <property type="project" value="TreeGrafter"/>
</dbReference>
<feature type="transmembrane region" description="Helical" evidence="11">
    <location>
        <begin position="213"/>
        <end position="238"/>
    </location>
</feature>
<name>A0A6H5HL15_9HEMI</name>
<keyword evidence="7 8" id="KW-0424">Laminin EGF-like domain</keyword>
<keyword evidence="4" id="KW-0677">Repeat</keyword>
<evidence type="ECO:0000256" key="6">
    <source>
        <dbReference type="ARBA" id="ARBA00023180"/>
    </source>
</evidence>
<feature type="region of interest" description="Disordered" evidence="10">
    <location>
        <begin position="161"/>
        <end position="202"/>
    </location>
</feature>
<dbReference type="InterPro" id="IPR050440">
    <property type="entry name" value="Laminin/Netrin_ECM"/>
</dbReference>
<dbReference type="SMART" id="SM00180">
    <property type="entry name" value="EGF_Lam"/>
    <property type="match status" value="2"/>
</dbReference>
<evidence type="ECO:0000256" key="8">
    <source>
        <dbReference type="PROSITE-ProRule" id="PRU00460"/>
    </source>
</evidence>
<proteinExistence type="predicted"/>
<feature type="domain" description="Laminin EGF-like" evidence="12">
    <location>
        <begin position="299"/>
        <end position="345"/>
    </location>
</feature>
<keyword evidence="11" id="KW-0812">Transmembrane</keyword>
<evidence type="ECO:0000256" key="7">
    <source>
        <dbReference type="ARBA" id="ARBA00023292"/>
    </source>
</evidence>
<sequence>MKPKTDLHSGASLQATFVSWKILENPKSLIGTCFIRACNCNGFSTRCIFDEELWEKTGHGGHCIDCAENRDGPNCERCRDNYFLTEDGQCLPCYCNDIDPKQQCMVNFSGFIESMFGRNSEKWTATERGLRSAKEVRYNAKSQDISVVSSGRDPAYFSAPVSKWEQPFEEGQENQPTGSKGAAALRDTSASSASPVPPDTDMTRLEEVLSPCAFLATAITTLTAVTLILVLGAINAVMASSDKSTQSLERGRVQPANATATWTLTLSTTATGRQANASNAFTTQLDSIATSAWQGCQPCNCNVTGSKGPGCDENGQCVCRTGVTGLQCDECERNQFGFSATGCQPCECDPFGSSDLQCNSTGHCPALRLKGESNKIEENHLKDAAEVEVALWKSQSKLDDAEKLQQQLDALMAQADSARSRAIEAVKLGEKTFTDAQETLELLQHEDRLNLLEKRLQEIQRTFEDANFEEQVNILNNARILQVTIADFVEFRDDSSHVRWTVYQT</sequence>
<dbReference type="PANTHER" id="PTHR10574:SF435">
    <property type="entry name" value="LAMININ SUBUNIT GAMMA-1"/>
    <property type="match status" value="1"/>
</dbReference>